<dbReference type="PANTHER" id="PTHR45947:SF3">
    <property type="entry name" value="SULFOQUINOVOSYL TRANSFERASE SQD2"/>
    <property type="match status" value="1"/>
</dbReference>
<dbReference type="CDD" id="cd03801">
    <property type="entry name" value="GT4_PimA-like"/>
    <property type="match status" value="1"/>
</dbReference>
<dbReference type="PATRIC" id="fig|1263870.3.peg.2204"/>
<sequence length="360" mass="40446">MFSLAAKKHGWQVTMVLPQRWKNEYGKFMDAELYPTFDASLVSAPVINNGSVPLHAYRMRAGALLKKISPDVVYAHNEAYALSTIQWCRAAKQNGELPFGFFSCQNLSKRYPIPFRQSESWVYRNSKFFFPITHAVDEVHREKGYQGPSTILPLGFDPEKYHATESITKRHRDASSRAFRFAFVGRVVEEKGLVNLAAALGKIADLDWQLIMIGAGPYEPQVKAAFEKYRVAERVEWRGFVPHHEVARFFESVDCLLLPSETRANWKEQFGRVLVESMACGTPVVGSDSGEIPTIIQKTGGGIAFREANPESCAEALRRMISDTDARCEMAESGHAYVHEKYALPVLADQFATAVESVVK</sequence>
<dbReference type="Proteomes" id="UP000011885">
    <property type="component" value="Unassembled WGS sequence"/>
</dbReference>
<evidence type="ECO:0000313" key="3">
    <source>
        <dbReference type="Proteomes" id="UP000011885"/>
    </source>
</evidence>
<dbReference type="AlphaFoldDB" id="M5U5C4"/>
<dbReference type="PANTHER" id="PTHR45947">
    <property type="entry name" value="SULFOQUINOVOSYL TRANSFERASE SQD2"/>
    <property type="match status" value="1"/>
</dbReference>
<dbReference type="InterPro" id="IPR001296">
    <property type="entry name" value="Glyco_trans_1"/>
</dbReference>
<accession>M5U5C4</accession>
<comment type="caution">
    <text evidence="2">The sequence shown here is derived from an EMBL/GenBank/DDBJ whole genome shotgun (WGS) entry which is preliminary data.</text>
</comment>
<keyword evidence="3" id="KW-1185">Reference proteome</keyword>
<dbReference type="Gene3D" id="3.40.50.2000">
    <property type="entry name" value="Glycogen Phosphorylase B"/>
    <property type="match status" value="2"/>
</dbReference>
<dbReference type="EC" id="2.4.-.-" evidence="2"/>
<dbReference type="Pfam" id="PF00534">
    <property type="entry name" value="Glycos_transf_1"/>
    <property type="match status" value="1"/>
</dbReference>
<feature type="domain" description="Glycosyl transferase family 1" evidence="1">
    <location>
        <begin position="178"/>
        <end position="334"/>
    </location>
</feature>
<keyword evidence="2" id="KW-0328">Glycosyltransferase</keyword>
<gene>
    <name evidence="2" type="ORF">RSSM_02065</name>
</gene>
<evidence type="ECO:0000259" key="1">
    <source>
        <dbReference type="Pfam" id="PF00534"/>
    </source>
</evidence>
<evidence type="ECO:0000313" key="2">
    <source>
        <dbReference type="EMBL" id="EMI56474.1"/>
    </source>
</evidence>
<protein>
    <submittedName>
        <fullName evidence="2">Glycosyl transferase group 1</fullName>
        <ecNumber evidence="2">2.4.-.-</ecNumber>
    </submittedName>
</protein>
<organism evidence="2 3">
    <name type="scientific">Rhodopirellula sallentina SM41</name>
    <dbReference type="NCBI Taxonomy" id="1263870"/>
    <lineage>
        <taxon>Bacteria</taxon>
        <taxon>Pseudomonadati</taxon>
        <taxon>Planctomycetota</taxon>
        <taxon>Planctomycetia</taxon>
        <taxon>Pirellulales</taxon>
        <taxon>Pirellulaceae</taxon>
        <taxon>Rhodopirellula</taxon>
    </lineage>
</organism>
<proteinExistence type="predicted"/>
<dbReference type="OrthoDB" id="232381at2"/>
<dbReference type="SUPFAM" id="SSF53756">
    <property type="entry name" value="UDP-Glycosyltransferase/glycogen phosphorylase"/>
    <property type="match status" value="1"/>
</dbReference>
<dbReference type="InterPro" id="IPR050194">
    <property type="entry name" value="Glycosyltransferase_grp1"/>
</dbReference>
<dbReference type="EMBL" id="ANOH01000144">
    <property type="protein sequence ID" value="EMI56474.1"/>
    <property type="molecule type" value="Genomic_DNA"/>
</dbReference>
<name>M5U5C4_9BACT</name>
<reference evidence="2 3" key="1">
    <citation type="journal article" date="2013" name="Mar. Genomics">
        <title>Expression of sulfatases in Rhodopirellula baltica and the diversity of sulfatases in the genus Rhodopirellula.</title>
        <authorList>
            <person name="Wegner C.E."/>
            <person name="Richter-Heitmann T."/>
            <person name="Klindworth A."/>
            <person name="Klockow C."/>
            <person name="Richter M."/>
            <person name="Achstetter T."/>
            <person name="Glockner F.O."/>
            <person name="Harder J."/>
        </authorList>
    </citation>
    <scope>NUCLEOTIDE SEQUENCE [LARGE SCALE GENOMIC DNA]</scope>
    <source>
        <strain evidence="2 3">SM41</strain>
    </source>
</reference>
<dbReference type="GO" id="GO:0016757">
    <property type="term" value="F:glycosyltransferase activity"/>
    <property type="evidence" value="ECO:0007669"/>
    <property type="project" value="UniProtKB-KW"/>
</dbReference>
<keyword evidence="2" id="KW-0808">Transferase</keyword>